<protein>
    <submittedName>
        <fullName evidence="1">DUF177 domain-containing protein</fullName>
    </submittedName>
</protein>
<organism evidence="1 2">
    <name type="scientific">Ferviditalea candida</name>
    <dbReference type="NCBI Taxonomy" id="3108399"/>
    <lineage>
        <taxon>Bacteria</taxon>
        <taxon>Bacillati</taxon>
        <taxon>Bacillota</taxon>
        <taxon>Bacilli</taxon>
        <taxon>Bacillales</taxon>
        <taxon>Paenibacillaceae</taxon>
        <taxon>Ferviditalea</taxon>
    </lineage>
</organism>
<proteinExistence type="predicted"/>
<name>A0ABU5ZG86_9BACL</name>
<reference evidence="1" key="1">
    <citation type="submission" date="2023-12" db="EMBL/GenBank/DDBJ databases">
        <title>Fervidustalea candida gen. nov., sp. nov., a novel member of the family Paenibacillaceae isolated from a geothermal area.</title>
        <authorList>
            <person name="Li W.-J."/>
            <person name="Jiao J.-Y."/>
            <person name="Chen Y."/>
        </authorList>
    </citation>
    <scope>NUCLEOTIDE SEQUENCE</scope>
    <source>
        <strain evidence="1">SYSU GA230002</strain>
    </source>
</reference>
<dbReference type="InterPro" id="IPR003772">
    <property type="entry name" value="YceD"/>
</dbReference>
<gene>
    <name evidence="1" type="ORF">VF724_05970</name>
</gene>
<keyword evidence="2" id="KW-1185">Reference proteome</keyword>
<evidence type="ECO:0000313" key="1">
    <source>
        <dbReference type="EMBL" id="MEB3101208.1"/>
    </source>
</evidence>
<dbReference type="RefSeq" id="WP_371753319.1">
    <property type="nucleotide sequence ID" value="NZ_JAYJLD010000006.1"/>
</dbReference>
<dbReference type="Pfam" id="PF02620">
    <property type="entry name" value="YceD"/>
    <property type="match status" value="1"/>
</dbReference>
<accession>A0ABU5ZG86</accession>
<evidence type="ECO:0000313" key="2">
    <source>
        <dbReference type="Proteomes" id="UP001310386"/>
    </source>
</evidence>
<dbReference type="EMBL" id="JAYJLD010000006">
    <property type="protein sequence ID" value="MEB3101208.1"/>
    <property type="molecule type" value="Genomic_DNA"/>
</dbReference>
<dbReference type="Proteomes" id="UP001310386">
    <property type="component" value="Unassembled WGS sequence"/>
</dbReference>
<dbReference type="PANTHER" id="PTHR34374:SF1">
    <property type="entry name" value="LARGE RIBOSOMAL RNA SUBUNIT ACCUMULATION PROTEIN YCED HOMOLOG 1, CHLOROPLASTIC"/>
    <property type="match status" value="1"/>
</dbReference>
<sequence>MHVNLREVGARPEPVELQGQIDISSMLKERRDIIGTDPLQADLRAVQSGELVDVTGRLCTEAEFVCARCLTRFRRKIEIPFHEVFAQTPISSETEDDAGDEEEIHYVSGPKADLIPYLEEHVLLHLPYVPLCDEDCRGLCPQCGSNRNEEECGCVIEHIDPRLAGLKQFFNQENEK</sequence>
<dbReference type="PANTHER" id="PTHR34374">
    <property type="entry name" value="LARGE RIBOSOMAL RNA SUBUNIT ACCUMULATION PROTEIN YCED HOMOLOG 1, CHLOROPLASTIC"/>
    <property type="match status" value="1"/>
</dbReference>
<comment type="caution">
    <text evidence="1">The sequence shown here is derived from an EMBL/GenBank/DDBJ whole genome shotgun (WGS) entry which is preliminary data.</text>
</comment>